<dbReference type="Proteomes" id="UP000729402">
    <property type="component" value="Unassembled WGS sequence"/>
</dbReference>
<evidence type="ECO:0000313" key="2">
    <source>
        <dbReference type="EMBL" id="KAG8061654.1"/>
    </source>
</evidence>
<sequence length="117" mass="12913">MFLLLFPTAEEGRCRRIWRAWFRRRRLEDGSGGARRRSDVSPTQPYGVDPGVGGMNQASMAQIQAAAGRISTGKVSAHNEDGVRRAGSSWTTPDLVERRRIWLGGAAAQEMVHETSS</sequence>
<feature type="region of interest" description="Disordered" evidence="1">
    <location>
        <begin position="28"/>
        <end position="55"/>
    </location>
</feature>
<evidence type="ECO:0000256" key="1">
    <source>
        <dbReference type="SAM" id="MobiDB-lite"/>
    </source>
</evidence>
<evidence type="ECO:0000313" key="3">
    <source>
        <dbReference type="Proteomes" id="UP000729402"/>
    </source>
</evidence>
<name>A0A8J5VX60_ZIZPA</name>
<gene>
    <name evidence="2" type="ORF">GUJ93_ZPchr0003g17714</name>
</gene>
<comment type="caution">
    <text evidence="2">The sequence shown here is derived from an EMBL/GenBank/DDBJ whole genome shotgun (WGS) entry which is preliminary data.</text>
</comment>
<dbReference type="AlphaFoldDB" id="A0A8J5VX60"/>
<reference evidence="2" key="1">
    <citation type="journal article" date="2021" name="bioRxiv">
        <title>Whole Genome Assembly and Annotation of Northern Wild Rice, Zizania palustris L., Supports a Whole Genome Duplication in the Zizania Genus.</title>
        <authorList>
            <person name="Haas M."/>
            <person name="Kono T."/>
            <person name="Macchietto M."/>
            <person name="Millas R."/>
            <person name="McGilp L."/>
            <person name="Shao M."/>
            <person name="Duquette J."/>
            <person name="Hirsch C.N."/>
            <person name="Kimball J."/>
        </authorList>
    </citation>
    <scope>NUCLEOTIDE SEQUENCE</scope>
    <source>
        <tissue evidence="2">Fresh leaf tissue</tissue>
    </source>
</reference>
<organism evidence="2 3">
    <name type="scientific">Zizania palustris</name>
    <name type="common">Northern wild rice</name>
    <dbReference type="NCBI Taxonomy" id="103762"/>
    <lineage>
        <taxon>Eukaryota</taxon>
        <taxon>Viridiplantae</taxon>
        <taxon>Streptophyta</taxon>
        <taxon>Embryophyta</taxon>
        <taxon>Tracheophyta</taxon>
        <taxon>Spermatophyta</taxon>
        <taxon>Magnoliopsida</taxon>
        <taxon>Liliopsida</taxon>
        <taxon>Poales</taxon>
        <taxon>Poaceae</taxon>
        <taxon>BOP clade</taxon>
        <taxon>Oryzoideae</taxon>
        <taxon>Oryzeae</taxon>
        <taxon>Zizaniinae</taxon>
        <taxon>Zizania</taxon>
    </lineage>
</organism>
<reference evidence="2" key="2">
    <citation type="submission" date="2021-02" db="EMBL/GenBank/DDBJ databases">
        <authorList>
            <person name="Kimball J.A."/>
            <person name="Haas M.W."/>
            <person name="Macchietto M."/>
            <person name="Kono T."/>
            <person name="Duquette J."/>
            <person name="Shao M."/>
        </authorList>
    </citation>
    <scope>NUCLEOTIDE SEQUENCE</scope>
    <source>
        <tissue evidence="2">Fresh leaf tissue</tissue>
    </source>
</reference>
<dbReference type="EMBL" id="JAAALK010000286">
    <property type="protein sequence ID" value="KAG8061654.1"/>
    <property type="molecule type" value="Genomic_DNA"/>
</dbReference>
<accession>A0A8J5VX60</accession>
<protein>
    <submittedName>
        <fullName evidence="2">Uncharacterized protein</fullName>
    </submittedName>
</protein>
<proteinExistence type="predicted"/>
<keyword evidence="3" id="KW-1185">Reference proteome</keyword>